<keyword evidence="2" id="KW-0472">Membrane</keyword>
<keyword evidence="2" id="KW-0812">Transmembrane</keyword>
<dbReference type="NCBIfam" id="TIGR02611">
    <property type="entry name" value="TIGR02611 family protein"/>
    <property type="match status" value="1"/>
</dbReference>
<feature type="compositionally biased region" description="Basic and acidic residues" evidence="1">
    <location>
        <begin position="12"/>
        <end position="28"/>
    </location>
</feature>
<organism evidence="3 4">
    <name type="scientific">Microbacterium pumilum</name>
    <dbReference type="NCBI Taxonomy" id="344165"/>
    <lineage>
        <taxon>Bacteria</taxon>
        <taxon>Bacillati</taxon>
        <taxon>Actinomycetota</taxon>
        <taxon>Actinomycetes</taxon>
        <taxon>Micrococcales</taxon>
        <taxon>Microbacteriaceae</taxon>
        <taxon>Microbacterium</taxon>
    </lineage>
</organism>
<comment type="caution">
    <text evidence="3">The sequence shown here is derived from an EMBL/GenBank/DDBJ whole genome shotgun (WGS) entry which is preliminary data.</text>
</comment>
<evidence type="ECO:0000313" key="4">
    <source>
        <dbReference type="Proteomes" id="UP001500326"/>
    </source>
</evidence>
<dbReference type="RefSeq" id="WP_344058937.1">
    <property type="nucleotide sequence ID" value="NZ_BAAAOH010000001.1"/>
</dbReference>
<gene>
    <name evidence="3" type="ORF">GCM10009777_09010</name>
</gene>
<evidence type="ECO:0008006" key="5">
    <source>
        <dbReference type="Google" id="ProtNLM"/>
    </source>
</evidence>
<evidence type="ECO:0000256" key="2">
    <source>
        <dbReference type="SAM" id="Phobius"/>
    </source>
</evidence>
<dbReference type="InterPro" id="IPR013434">
    <property type="entry name" value="CHP02611"/>
</dbReference>
<proteinExistence type="predicted"/>
<protein>
    <recommendedName>
        <fullName evidence="5">TIGR02611 family protein</fullName>
    </recommendedName>
</protein>
<dbReference type="EMBL" id="BAAAOH010000001">
    <property type="protein sequence ID" value="GAA1978082.1"/>
    <property type="molecule type" value="Genomic_DNA"/>
</dbReference>
<keyword evidence="2" id="KW-1133">Transmembrane helix</keyword>
<sequence length="132" mass="14560">MTSESQPGISHPHVESTARAEIAAAERPDQPVRRMLDRMRERVSKHPRLDLGYRIMVGIVGGSLALLGVLLVPLPGPGLLVVFLGLAVLGTEFHRAKRVASWLKRLLDRLWAWLDARRARRAAGNESVKTAA</sequence>
<evidence type="ECO:0000313" key="3">
    <source>
        <dbReference type="EMBL" id="GAA1978082.1"/>
    </source>
</evidence>
<reference evidence="3 4" key="1">
    <citation type="journal article" date="2019" name="Int. J. Syst. Evol. Microbiol.">
        <title>The Global Catalogue of Microorganisms (GCM) 10K type strain sequencing project: providing services to taxonomists for standard genome sequencing and annotation.</title>
        <authorList>
            <consortium name="The Broad Institute Genomics Platform"/>
            <consortium name="The Broad Institute Genome Sequencing Center for Infectious Disease"/>
            <person name="Wu L."/>
            <person name="Ma J."/>
        </authorList>
    </citation>
    <scope>NUCLEOTIDE SEQUENCE [LARGE SCALE GENOMIC DNA]</scope>
    <source>
        <strain evidence="3 4">JCM 14902</strain>
    </source>
</reference>
<keyword evidence="4" id="KW-1185">Reference proteome</keyword>
<feature type="transmembrane region" description="Helical" evidence="2">
    <location>
        <begin position="51"/>
        <end position="72"/>
    </location>
</feature>
<accession>A0ABN2S0I8</accession>
<dbReference type="InterPro" id="IPR019099">
    <property type="entry name" value="Uncharacterised_PGPGW_TM"/>
</dbReference>
<feature type="region of interest" description="Disordered" evidence="1">
    <location>
        <begin position="1"/>
        <end position="28"/>
    </location>
</feature>
<name>A0ABN2S0I8_9MICO</name>
<evidence type="ECO:0000256" key="1">
    <source>
        <dbReference type="SAM" id="MobiDB-lite"/>
    </source>
</evidence>
<dbReference type="Proteomes" id="UP001500326">
    <property type="component" value="Unassembled WGS sequence"/>
</dbReference>
<dbReference type="Pfam" id="PF09656">
    <property type="entry name" value="PGPGW"/>
    <property type="match status" value="1"/>
</dbReference>